<keyword evidence="2" id="KW-1185">Reference proteome</keyword>
<evidence type="ECO:0000313" key="1">
    <source>
        <dbReference type="EMBL" id="MCR8633467.1"/>
    </source>
</evidence>
<dbReference type="EMBL" id="JANQBD010000015">
    <property type="protein sequence ID" value="MCR8633467.1"/>
    <property type="molecule type" value="Genomic_DNA"/>
</dbReference>
<gene>
    <name evidence="1" type="ORF">NV381_19985</name>
</gene>
<name>A0ABT1YJU7_9BACL</name>
<reference evidence="1 2" key="1">
    <citation type="submission" date="2022-08" db="EMBL/GenBank/DDBJ databases">
        <title>Paenibacillus endoradicis sp. nov., Paenibacillus radicibacter sp. nov and Paenibacillus pararadicis sp. nov., three cold-adapted plant growth-promoting bacteria isolated from root of Larix gmelinii in Great Khingan.</title>
        <authorList>
            <person name="Xue H."/>
        </authorList>
    </citation>
    <scope>NUCLEOTIDE SEQUENCE [LARGE SCALE GENOMIC DNA]</scope>
    <source>
        <strain evidence="1 2">N5-1-1-5</strain>
    </source>
</reference>
<sequence length="100" mass="11042">MSQTEKVYLCGICDGEKIQDGEVCWGCNGIGFDVEGQDDPVCPNCGKTKDYVDGETFGRDGWIDEAEGEIYCVNCRSTYRVMLHLSYSYTSIVDKDGGTT</sequence>
<protein>
    <recommendedName>
        <fullName evidence="3">Rubredoxin-like domain-containing protein</fullName>
    </recommendedName>
</protein>
<dbReference type="Proteomes" id="UP001300012">
    <property type="component" value="Unassembled WGS sequence"/>
</dbReference>
<proteinExistence type="predicted"/>
<evidence type="ECO:0008006" key="3">
    <source>
        <dbReference type="Google" id="ProtNLM"/>
    </source>
</evidence>
<organism evidence="1 2">
    <name type="scientific">Paenibacillus radicis</name>
    <name type="common">ex Xue et al. 2023</name>
    <dbReference type="NCBI Taxonomy" id="2972489"/>
    <lineage>
        <taxon>Bacteria</taxon>
        <taxon>Bacillati</taxon>
        <taxon>Bacillota</taxon>
        <taxon>Bacilli</taxon>
        <taxon>Bacillales</taxon>
        <taxon>Paenibacillaceae</taxon>
        <taxon>Paenibacillus</taxon>
    </lineage>
</organism>
<evidence type="ECO:0000313" key="2">
    <source>
        <dbReference type="Proteomes" id="UP001300012"/>
    </source>
</evidence>
<dbReference type="RefSeq" id="WP_258215043.1">
    <property type="nucleotide sequence ID" value="NZ_JANQBD010000015.1"/>
</dbReference>
<comment type="caution">
    <text evidence="1">The sequence shown here is derived from an EMBL/GenBank/DDBJ whole genome shotgun (WGS) entry which is preliminary data.</text>
</comment>
<accession>A0ABT1YJU7</accession>